<accession>A0ABS8BEU7</accession>
<evidence type="ECO:0000256" key="1">
    <source>
        <dbReference type="SAM" id="MobiDB-lite"/>
    </source>
</evidence>
<organism evidence="2 3">
    <name type="scientific">Streptomyces antimicrobicus</name>
    <dbReference type="NCBI Taxonomy" id="2883108"/>
    <lineage>
        <taxon>Bacteria</taxon>
        <taxon>Bacillati</taxon>
        <taxon>Actinomycetota</taxon>
        <taxon>Actinomycetes</taxon>
        <taxon>Kitasatosporales</taxon>
        <taxon>Streptomycetaceae</taxon>
        <taxon>Streptomyces</taxon>
    </lineage>
</organism>
<feature type="compositionally biased region" description="Low complexity" evidence="1">
    <location>
        <begin position="16"/>
        <end position="28"/>
    </location>
</feature>
<reference evidence="2 3" key="1">
    <citation type="submission" date="2021-10" db="EMBL/GenBank/DDBJ databases">
        <title>Streptomyces sp. strain SMC 277, a novel streptomycete isolated from soil.</title>
        <authorList>
            <person name="Chanama M."/>
        </authorList>
    </citation>
    <scope>NUCLEOTIDE SEQUENCE [LARGE SCALE GENOMIC DNA]</scope>
    <source>
        <strain evidence="2 3">SMC 277</strain>
    </source>
</reference>
<dbReference type="EMBL" id="JAJAUY010000183">
    <property type="protein sequence ID" value="MCB5183170.1"/>
    <property type="molecule type" value="Genomic_DNA"/>
</dbReference>
<gene>
    <name evidence="2" type="ORF">LG632_27925</name>
</gene>
<evidence type="ECO:0000313" key="3">
    <source>
        <dbReference type="Proteomes" id="UP001199054"/>
    </source>
</evidence>
<feature type="non-terminal residue" evidence="2">
    <location>
        <position position="1"/>
    </location>
</feature>
<name>A0ABS8BEU7_9ACTN</name>
<evidence type="ECO:0008006" key="4">
    <source>
        <dbReference type="Google" id="ProtNLM"/>
    </source>
</evidence>
<comment type="caution">
    <text evidence="2">The sequence shown here is derived from an EMBL/GenBank/DDBJ whole genome shotgun (WGS) entry which is preliminary data.</text>
</comment>
<dbReference type="Proteomes" id="UP001199054">
    <property type="component" value="Unassembled WGS sequence"/>
</dbReference>
<evidence type="ECO:0000313" key="2">
    <source>
        <dbReference type="EMBL" id="MCB5183170.1"/>
    </source>
</evidence>
<protein>
    <recommendedName>
        <fullName evidence="4">Family 2 glycosyl transferase</fullName>
    </recommendedName>
</protein>
<keyword evidence="3" id="KW-1185">Reference proteome</keyword>
<feature type="compositionally biased region" description="Low complexity" evidence="1">
    <location>
        <begin position="57"/>
        <end position="82"/>
    </location>
</feature>
<sequence>ADPYAQIPAQAGPGEDAYAYQGQDQGQDAGHGHGGDGHGGYGGHAEQQQPYVPAYDPYQQPQGHPPQYGEQPYGHPYPQQQYDAYGRPVSYDPRPDGSTQQ</sequence>
<proteinExistence type="predicted"/>
<feature type="region of interest" description="Disordered" evidence="1">
    <location>
        <begin position="1"/>
        <end position="101"/>
    </location>
</feature>